<dbReference type="InterPro" id="IPR032675">
    <property type="entry name" value="LRR_dom_sf"/>
</dbReference>
<proteinExistence type="predicted"/>
<gene>
    <name evidence="2" type="ORF">F7D73_12400</name>
</gene>
<name>A0A6G1U4N8_9BACT</name>
<accession>A0A6G1U4N8</accession>
<sequence>MKILHFLFFLSLFTTSVYGQEIDTTFVGKIQTAILNRPVYRYSINTPTSTEDDHDFVGLDITSKAGNLAGALGDNIYNVDSLVVRGTVDAADIRTLWDASFKGRLSVINLENAEIENGIVPEDAFWHQNEQLDPSGEFINTIHLRRIILPDGVKRIEEGAFMYCINLEEINIPSSLQYLGTYAFSDCVSLKTDPLIFPEGFERFGQLVFSDCSSLTGKVVLPSTIKEIDDGAFFRSKITSINLPEGLERIGLAAFYACRLEEIWIPNSCQDLSSPTLFQQNYFLKRIHLPEGLDRIPNSFASACFKLQEVNIPSSVKSIGKTAFQQCHSLKKIELPNGLETIEKDAFWHCDSLEQIVFPATLKMLGQESCSYIPELKRIYCMASEPPVCEESTLNPGDTPFGDYDPVHNLSTPNDIPVYVPVGTAEKYRKAWGWDRFTNFIETDDFPTAIHNVTIEHSNSNNRIYDLNGREVINPQKGQVYIKNGKKTLFAY</sequence>
<dbReference type="Proteomes" id="UP000480425">
    <property type="component" value="Unassembled WGS sequence"/>
</dbReference>
<feature type="signal peptide" evidence="1">
    <location>
        <begin position="1"/>
        <end position="19"/>
    </location>
</feature>
<dbReference type="Gene3D" id="3.80.10.10">
    <property type="entry name" value="Ribonuclease Inhibitor"/>
    <property type="match status" value="2"/>
</dbReference>
<feature type="chain" id="PRO_5026138302" evidence="1">
    <location>
        <begin position="20"/>
        <end position="492"/>
    </location>
</feature>
<evidence type="ECO:0000313" key="2">
    <source>
        <dbReference type="EMBL" id="MQN81731.1"/>
    </source>
</evidence>
<evidence type="ECO:0000313" key="3">
    <source>
        <dbReference type="Proteomes" id="UP000480425"/>
    </source>
</evidence>
<dbReference type="InterPro" id="IPR026906">
    <property type="entry name" value="LRR_5"/>
</dbReference>
<dbReference type="OrthoDB" id="1063342at2"/>
<comment type="caution">
    <text evidence="2">The sequence shown here is derived from an EMBL/GenBank/DDBJ whole genome shotgun (WGS) entry which is preliminary data.</text>
</comment>
<dbReference type="RefSeq" id="WP_153125153.1">
    <property type="nucleotide sequence ID" value="NZ_VZCB01000091.1"/>
</dbReference>
<dbReference type="EMBL" id="VZCB01000091">
    <property type="protein sequence ID" value="MQN81731.1"/>
    <property type="molecule type" value="Genomic_DNA"/>
</dbReference>
<dbReference type="PANTHER" id="PTHR45661:SF3">
    <property type="entry name" value="IG-LIKE DOMAIN-CONTAINING PROTEIN"/>
    <property type="match status" value="1"/>
</dbReference>
<protein>
    <submittedName>
        <fullName evidence="2">Leucine-rich repeat domain-containing protein</fullName>
    </submittedName>
</protein>
<reference evidence="2 3" key="1">
    <citation type="submission" date="2019-09" db="EMBL/GenBank/DDBJ databases">
        <title>Distinct polysaccharide growth profiles of human intestinal Prevotella copri isolates.</title>
        <authorList>
            <person name="Fehlner-Peach H."/>
            <person name="Magnabosco C."/>
            <person name="Raghavan V."/>
            <person name="Scher J.U."/>
            <person name="Tett A."/>
            <person name="Cox L.M."/>
            <person name="Gottsegen C."/>
            <person name="Watters A."/>
            <person name="Wiltshire- Gordon J.D."/>
            <person name="Segata N."/>
            <person name="Bonneau R."/>
            <person name="Littman D.R."/>
        </authorList>
    </citation>
    <scope>NUCLEOTIDE SEQUENCE [LARGE SCALE GENOMIC DNA]</scope>
    <source>
        <strain evidence="3">iA622</strain>
    </source>
</reference>
<keyword evidence="1" id="KW-0732">Signal</keyword>
<evidence type="ECO:0000256" key="1">
    <source>
        <dbReference type="SAM" id="SignalP"/>
    </source>
</evidence>
<dbReference type="InterPro" id="IPR053139">
    <property type="entry name" value="Surface_bspA-like"/>
</dbReference>
<dbReference type="PANTHER" id="PTHR45661">
    <property type="entry name" value="SURFACE ANTIGEN"/>
    <property type="match status" value="1"/>
</dbReference>
<dbReference type="AlphaFoldDB" id="A0A6G1U4N8"/>
<dbReference type="SUPFAM" id="SSF52058">
    <property type="entry name" value="L domain-like"/>
    <property type="match status" value="1"/>
</dbReference>
<dbReference type="Pfam" id="PF13306">
    <property type="entry name" value="LRR_5"/>
    <property type="match status" value="2"/>
</dbReference>
<organism evidence="2 3">
    <name type="scientific">Segatella copri</name>
    <dbReference type="NCBI Taxonomy" id="165179"/>
    <lineage>
        <taxon>Bacteria</taxon>
        <taxon>Pseudomonadati</taxon>
        <taxon>Bacteroidota</taxon>
        <taxon>Bacteroidia</taxon>
        <taxon>Bacteroidales</taxon>
        <taxon>Prevotellaceae</taxon>
        <taxon>Segatella</taxon>
    </lineage>
</organism>